<comment type="subcellular location">
    <subcellularLocation>
        <location evidence="1">Membrane</location>
        <topology evidence="1">Multi-pass membrane protein</topology>
    </subcellularLocation>
</comment>
<feature type="transmembrane region" description="Helical" evidence="6">
    <location>
        <begin position="74"/>
        <end position="92"/>
    </location>
</feature>
<dbReference type="Proteomes" id="UP000800035">
    <property type="component" value="Unassembled WGS sequence"/>
</dbReference>
<proteinExistence type="inferred from homology"/>
<evidence type="ECO:0000256" key="1">
    <source>
        <dbReference type="ARBA" id="ARBA00004141"/>
    </source>
</evidence>
<dbReference type="PANTHER" id="PTHR35042:SF1">
    <property type="entry name" value="DUF1772-DOMAIN-CONTAINING PROTEIN"/>
    <property type="match status" value="1"/>
</dbReference>
<evidence type="ECO:0008006" key="9">
    <source>
        <dbReference type="Google" id="ProtNLM"/>
    </source>
</evidence>
<organism evidence="7 8">
    <name type="scientific">Byssothecium circinans</name>
    <dbReference type="NCBI Taxonomy" id="147558"/>
    <lineage>
        <taxon>Eukaryota</taxon>
        <taxon>Fungi</taxon>
        <taxon>Dikarya</taxon>
        <taxon>Ascomycota</taxon>
        <taxon>Pezizomycotina</taxon>
        <taxon>Dothideomycetes</taxon>
        <taxon>Pleosporomycetidae</taxon>
        <taxon>Pleosporales</taxon>
        <taxon>Massarineae</taxon>
        <taxon>Massarinaceae</taxon>
        <taxon>Byssothecium</taxon>
    </lineage>
</organism>
<name>A0A6A5TIK9_9PLEO</name>
<dbReference type="EMBL" id="ML977009">
    <property type="protein sequence ID" value="KAF1952663.1"/>
    <property type="molecule type" value="Genomic_DNA"/>
</dbReference>
<evidence type="ECO:0000256" key="4">
    <source>
        <dbReference type="ARBA" id="ARBA00023136"/>
    </source>
</evidence>
<gene>
    <name evidence="7" type="ORF">CC80DRAFT_552160</name>
</gene>
<keyword evidence="3 6" id="KW-1133">Transmembrane helix</keyword>
<dbReference type="PANTHER" id="PTHR35042">
    <property type="entry name" value="ANTHRONE OXYGENASE ENCC"/>
    <property type="match status" value="1"/>
</dbReference>
<reference evidence="7" key="1">
    <citation type="journal article" date="2020" name="Stud. Mycol.">
        <title>101 Dothideomycetes genomes: a test case for predicting lifestyles and emergence of pathogens.</title>
        <authorList>
            <person name="Haridas S."/>
            <person name="Albert R."/>
            <person name="Binder M."/>
            <person name="Bloem J."/>
            <person name="Labutti K."/>
            <person name="Salamov A."/>
            <person name="Andreopoulos B."/>
            <person name="Baker S."/>
            <person name="Barry K."/>
            <person name="Bills G."/>
            <person name="Bluhm B."/>
            <person name="Cannon C."/>
            <person name="Castanera R."/>
            <person name="Culley D."/>
            <person name="Daum C."/>
            <person name="Ezra D."/>
            <person name="Gonzalez J."/>
            <person name="Henrissat B."/>
            <person name="Kuo A."/>
            <person name="Liang C."/>
            <person name="Lipzen A."/>
            <person name="Lutzoni F."/>
            <person name="Magnuson J."/>
            <person name="Mondo S."/>
            <person name="Nolan M."/>
            <person name="Ohm R."/>
            <person name="Pangilinan J."/>
            <person name="Park H.-J."/>
            <person name="Ramirez L."/>
            <person name="Alfaro M."/>
            <person name="Sun H."/>
            <person name="Tritt A."/>
            <person name="Yoshinaga Y."/>
            <person name="Zwiers L.-H."/>
            <person name="Turgeon B."/>
            <person name="Goodwin S."/>
            <person name="Spatafora J."/>
            <person name="Crous P."/>
            <person name="Grigoriev I."/>
        </authorList>
    </citation>
    <scope>NUCLEOTIDE SEQUENCE</scope>
    <source>
        <strain evidence="7">CBS 675.92</strain>
    </source>
</reference>
<evidence type="ECO:0000256" key="5">
    <source>
        <dbReference type="ARBA" id="ARBA00034313"/>
    </source>
</evidence>
<accession>A0A6A5TIK9</accession>
<comment type="similarity">
    <text evidence="5">Belongs to the anthrone oxygenase family.</text>
</comment>
<dbReference type="AlphaFoldDB" id="A0A6A5TIK9"/>
<keyword evidence="2 6" id="KW-0812">Transmembrane</keyword>
<dbReference type="OrthoDB" id="5343383at2759"/>
<evidence type="ECO:0000256" key="6">
    <source>
        <dbReference type="SAM" id="Phobius"/>
    </source>
</evidence>
<evidence type="ECO:0000256" key="3">
    <source>
        <dbReference type="ARBA" id="ARBA00022989"/>
    </source>
</evidence>
<evidence type="ECO:0000313" key="8">
    <source>
        <dbReference type="Proteomes" id="UP000800035"/>
    </source>
</evidence>
<dbReference type="Pfam" id="PF08592">
    <property type="entry name" value="Anthrone_oxy"/>
    <property type="match status" value="1"/>
</dbReference>
<dbReference type="InterPro" id="IPR013901">
    <property type="entry name" value="Anthrone_oxy"/>
</dbReference>
<dbReference type="GO" id="GO:0016020">
    <property type="term" value="C:membrane"/>
    <property type="evidence" value="ECO:0007669"/>
    <property type="project" value="UniProtKB-SubCell"/>
</dbReference>
<feature type="transmembrane region" description="Helical" evidence="6">
    <location>
        <begin position="39"/>
        <end position="62"/>
    </location>
</feature>
<evidence type="ECO:0000256" key="2">
    <source>
        <dbReference type="ARBA" id="ARBA00022692"/>
    </source>
</evidence>
<keyword evidence="4 6" id="KW-0472">Membrane</keyword>
<keyword evidence="8" id="KW-1185">Reference proteome</keyword>
<evidence type="ECO:0000313" key="7">
    <source>
        <dbReference type="EMBL" id="KAF1952663.1"/>
    </source>
</evidence>
<protein>
    <recommendedName>
        <fullName evidence="9">DUF1772-domain-containing protein</fullName>
    </recommendedName>
</protein>
<sequence length="188" mass="21185">MRLADDGHHRTRDLQHCMVVPPLVKHAPEKLLAKQWLQAYQYATTFVPPLIISSTVCNILLAVRAPTNTIRVPYATAAVLTFSIIPWTLFGFEPTINGAGKWKVQQLLRGEEGWQDMPVQQGIFPSPTVHTATEEWKRWAEGKTMKHIASEWGRLNARRYIVTAMAVGFSMLGTCQWLSSPLPFTSVD</sequence>